<evidence type="ECO:0000313" key="2">
    <source>
        <dbReference type="Proteomes" id="UP000002484"/>
    </source>
</evidence>
<evidence type="ECO:0008006" key="3">
    <source>
        <dbReference type="Google" id="ProtNLM"/>
    </source>
</evidence>
<dbReference type="eggNOG" id="ENOG5032WVC">
    <property type="taxonomic scope" value="Bacteria"/>
</dbReference>
<evidence type="ECO:0000313" key="1">
    <source>
        <dbReference type="EMBL" id="ADP84533.1"/>
    </source>
</evidence>
<accession>E3J9N0</accession>
<reference evidence="1 2" key="1">
    <citation type="submission" date="2010-10" db="EMBL/GenBank/DDBJ databases">
        <title>Complete sequence of Frankia sp. EuI1c.</title>
        <authorList>
            <consortium name="US DOE Joint Genome Institute"/>
            <person name="Lucas S."/>
            <person name="Copeland A."/>
            <person name="Lapidus A."/>
            <person name="Cheng J.-F."/>
            <person name="Bruce D."/>
            <person name="Goodwin L."/>
            <person name="Pitluck S."/>
            <person name="Chertkov O."/>
            <person name="Detter J.C."/>
            <person name="Han C."/>
            <person name="Tapia R."/>
            <person name="Land M."/>
            <person name="Hauser L."/>
            <person name="Jeffries C."/>
            <person name="Kyrpides N."/>
            <person name="Ivanova N."/>
            <person name="Mikhailova N."/>
            <person name="Beauchemin N."/>
            <person name="Sen A."/>
            <person name="Sur S.A."/>
            <person name="Gtari M."/>
            <person name="Wall L."/>
            <person name="Tisa L."/>
            <person name="Woyke T."/>
        </authorList>
    </citation>
    <scope>NUCLEOTIDE SEQUENCE [LARGE SCALE GENOMIC DNA]</scope>
    <source>
        <strain evidence="2">DSM 45817 / CECT 9037 / EuI1c</strain>
    </source>
</reference>
<dbReference type="PANTHER" id="PTHR32011">
    <property type="entry name" value="OS08G0472400 PROTEIN"/>
    <property type="match status" value="1"/>
</dbReference>
<gene>
    <name evidence="1" type="ordered locus">FraEuI1c_6557</name>
</gene>
<dbReference type="EMBL" id="CP002299">
    <property type="protein sequence ID" value="ADP84533.1"/>
    <property type="molecule type" value="Genomic_DNA"/>
</dbReference>
<dbReference type="HOGENOM" id="CLU_074221_1_0_11"/>
<protein>
    <recommendedName>
        <fullName evidence="3">SMI1/KNR4 family protein</fullName>
    </recommendedName>
</protein>
<dbReference type="PANTHER" id="PTHR32011:SF2">
    <property type="entry name" value="OS08G0472400 PROTEIN"/>
    <property type="match status" value="1"/>
</dbReference>
<proteinExistence type="predicted"/>
<name>E3J9N0_PSEI1</name>
<dbReference type="KEGG" id="fri:FraEuI1c_6557"/>
<dbReference type="OrthoDB" id="264195at2"/>
<keyword evidence="2" id="KW-1185">Reference proteome</keyword>
<dbReference type="Proteomes" id="UP000002484">
    <property type="component" value="Chromosome"/>
</dbReference>
<dbReference type="RefSeq" id="WP_013427644.1">
    <property type="nucleotide sequence ID" value="NC_014666.1"/>
</dbReference>
<dbReference type="AlphaFoldDB" id="E3J9N0"/>
<dbReference type="InParanoid" id="E3J9N0"/>
<sequence length="190" mass="21203">MHPITADDPLTDEEAVALLARLPTRLEPGLSPAEFDAVESRYGLQFAPEHRTLLTAGLPVGQAWPNWRHGSESSLRDRLAWPVDGTLFDVERNGFWDESWGPRPKEMARAVDVARDCLRQVPVMVPVYGHRYLPSGAVTGHPVLSMHQTDIIIYGADLADYLAAEFQFEFQGEPIHHGSVATVAFWSQFV</sequence>
<organism evidence="1 2">
    <name type="scientific">Pseudofrankia inefficax (strain DSM 45817 / CECT 9037 / DDB 130130 / EuI1c)</name>
    <name type="common">Frankia inefficax</name>
    <dbReference type="NCBI Taxonomy" id="298654"/>
    <lineage>
        <taxon>Bacteria</taxon>
        <taxon>Bacillati</taxon>
        <taxon>Actinomycetota</taxon>
        <taxon>Actinomycetes</taxon>
        <taxon>Frankiales</taxon>
        <taxon>Frankiaceae</taxon>
        <taxon>Pseudofrankia</taxon>
    </lineage>
</organism>
<dbReference type="STRING" id="298654.FraEuI1c_6557"/>